<feature type="domain" description="Major facilitator superfamily (MFS) profile" evidence="7">
    <location>
        <begin position="18"/>
        <end position="392"/>
    </location>
</feature>
<name>A0ABY0TAL8_9PROT</name>
<keyword evidence="9" id="KW-1185">Reference proteome</keyword>
<feature type="transmembrane region" description="Helical" evidence="6">
    <location>
        <begin position="83"/>
        <end position="102"/>
    </location>
</feature>
<feature type="transmembrane region" description="Helical" evidence="6">
    <location>
        <begin position="335"/>
        <end position="356"/>
    </location>
</feature>
<dbReference type="InterPro" id="IPR036259">
    <property type="entry name" value="MFS_trans_sf"/>
</dbReference>
<feature type="transmembrane region" description="Helical" evidence="6">
    <location>
        <begin position="211"/>
        <end position="238"/>
    </location>
</feature>
<comment type="subcellular location">
    <subcellularLocation>
        <location evidence="1">Cell membrane</location>
        <topology evidence="1">Multi-pass membrane protein</topology>
    </subcellularLocation>
</comment>
<evidence type="ECO:0000313" key="9">
    <source>
        <dbReference type="Proteomes" id="UP000183471"/>
    </source>
</evidence>
<keyword evidence="3 6" id="KW-0812">Transmembrane</keyword>
<feature type="transmembrane region" description="Helical" evidence="6">
    <location>
        <begin position="12"/>
        <end position="36"/>
    </location>
</feature>
<accession>A0ABY0TAL8</accession>
<feature type="transmembrane region" description="Helical" evidence="6">
    <location>
        <begin position="108"/>
        <end position="130"/>
    </location>
</feature>
<dbReference type="PANTHER" id="PTHR43124">
    <property type="entry name" value="PURINE EFFLUX PUMP PBUE"/>
    <property type="match status" value="1"/>
</dbReference>
<reference evidence="8 9" key="1">
    <citation type="submission" date="2016-10" db="EMBL/GenBank/DDBJ databases">
        <authorList>
            <person name="Varghese N."/>
            <person name="Submissions S."/>
        </authorList>
    </citation>
    <scope>NUCLEOTIDE SEQUENCE [LARGE SCALE GENOMIC DNA]</scope>
    <source>
        <strain evidence="8 9">Nl1</strain>
    </source>
</reference>
<gene>
    <name evidence="8" type="ORF">SAMN05216402_1250</name>
</gene>
<dbReference type="InterPro" id="IPR050189">
    <property type="entry name" value="MFS_Efflux_Transporters"/>
</dbReference>
<dbReference type="Pfam" id="PF07690">
    <property type="entry name" value="MFS_1"/>
    <property type="match status" value="1"/>
</dbReference>
<dbReference type="EMBL" id="FNKY01000001">
    <property type="protein sequence ID" value="SDQ54311.1"/>
    <property type="molecule type" value="Genomic_DNA"/>
</dbReference>
<dbReference type="PANTHER" id="PTHR43124:SF3">
    <property type="entry name" value="CHLORAMPHENICOL EFFLUX PUMP RV0191"/>
    <property type="match status" value="1"/>
</dbReference>
<feature type="transmembrane region" description="Helical" evidence="6">
    <location>
        <begin position="368"/>
        <end position="388"/>
    </location>
</feature>
<dbReference type="InterPro" id="IPR011701">
    <property type="entry name" value="MFS"/>
</dbReference>
<keyword evidence="5 6" id="KW-0472">Membrane</keyword>
<dbReference type="Gene3D" id="1.20.1250.20">
    <property type="entry name" value="MFS general substrate transporter like domains"/>
    <property type="match status" value="2"/>
</dbReference>
<dbReference type="Proteomes" id="UP000183471">
    <property type="component" value="Unassembled WGS sequence"/>
</dbReference>
<evidence type="ECO:0000256" key="2">
    <source>
        <dbReference type="ARBA" id="ARBA00022475"/>
    </source>
</evidence>
<evidence type="ECO:0000256" key="6">
    <source>
        <dbReference type="SAM" id="Phobius"/>
    </source>
</evidence>
<keyword evidence="2" id="KW-1003">Cell membrane</keyword>
<comment type="caution">
    <text evidence="8">The sequence shown here is derived from an EMBL/GenBank/DDBJ whole genome shotgun (WGS) entry which is preliminary data.</text>
</comment>
<dbReference type="SUPFAM" id="SSF103473">
    <property type="entry name" value="MFS general substrate transporter"/>
    <property type="match status" value="1"/>
</dbReference>
<dbReference type="InterPro" id="IPR020846">
    <property type="entry name" value="MFS_dom"/>
</dbReference>
<feature type="transmembrane region" description="Helical" evidence="6">
    <location>
        <begin position="277"/>
        <end position="296"/>
    </location>
</feature>
<dbReference type="RefSeq" id="WP_074631564.1">
    <property type="nucleotide sequence ID" value="NZ_FNKY01000001.1"/>
</dbReference>
<feature type="transmembrane region" description="Helical" evidence="6">
    <location>
        <begin position="302"/>
        <end position="323"/>
    </location>
</feature>
<feature type="transmembrane region" description="Helical" evidence="6">
    <location>
        <begin position="172"/>
        <end position="191"/>
    </location>
</feature>
<feature type="transmembrane region" description="Helical" evidence="6">
    <location>
        <begin position="244"/>
        <end position="265"/>
    </location>
</feature>
<evidence type="ECO:0000259" key="7">
    <source>
        <dbReference type="PROSITE" id="PS50850"/>
    </source>
</evidence>
<evidence type="ECO:0000256" key="1">
    <source>
        <dbReference type="ARBA" id="ARBA00004651"/>
    </source>
</evidence>
<protein>
    <submittedName>
        <fullName evidence="8">Predicted arabinose efflux permease, MFS family</fullName>
    </submittedName>
</protein>
<evidence type="ECO:0000256" key="3">
    <source>
        <dbReference type="ARBA" id="ARBA00022692"/>
    </source>
</evidence>
<feature type="transmembrane region" description="Helical" evidence="6">
    <location>
        <begin position="150"/>
        <end position="166"/>
    </location>
</feature>
<feature type="transmembrane region" description="Helical" evidence="6">
    <location>
        <begin position="56"/>
        <end position="76"/>
    </location>
</feature>
<evidence type="ECO:0000313" key="8">
    <source>
        <dbReference type="EMBL" id="SDQ54311.1"/>
    </source>
</evidence>
<dbReference type="PROSITE" id="PS50850">
    <property type="entry name" value="MFS"/>
    <property type="match status" value="1"/>
</dbReference>
<proteinExistence type="predicted"/>
<organism evidence="8 9">
    <name type="scientific">Nitrosospira multiformis</name>
    <dbReference type="NCBI Taxonomy" id="1231"/>
    <lineage>
        <taxon>Bacteria</taxon>
        <taxon>Pseudomonadati</taxon>
        <taxon>Pseudomonadota</taxon>
        <taxon>Betaproteobacteria</taxon>
        <taxon>Nitrosomonadales</taxon>
        <taxon>Nitrosomonadaceae</taxon>
        <taxon>Nitrosospira</taxon>
    </lineage>
</organism>
<evidence type="ECO:0000256" key="4">
    <source>
        <dbReference type="ARBA" id="ARBA00022989"/>
    </source>
</evidence>
<keyword evidence="4 6" id="KW-1133">Transmembrane helix</keyword>
<sequence length="413" mass="43336">MPIMTVTTRHTVIVDIGFRIVLVFAMALPMLILYAISTLGPLLGRDLRFEPALLGYLVMSSFGLAAILSLWAGAIVDRMGSRYALMVLFSAIALAFTLMATVKDFYGLVAATAICGIAQALANPVTNLLIAQQVPPDKKAKVVGLKQSGVQVAALFAGLILPGIAFQYGWRAALGMIVPVALLFAISTPLFTPGKRGGTVKGFMFSLPNSLLLRLMGIQFCVGISLSAFVTFLPSFAIRQGMPLSLAGTLIAVFGVMGIISRIVLTPIGAKLKDESLLLLMLITIAACTIAVTMLASPETHWRLWIGAIGMGLTAVGTNAIAMSMLIRDPAFGPVTAASGFISVAFFGGFALGPPLYGALSSYSEGSLGWSTLIGVLLCACIMSLALASTRRSKTQASTMMVCAAERTKAADI</sequence>
<evidence type="ECO:0000256" key="5">
    <source>
        <dbReference type="ARBA" id="ARBA00023136"/>
    </source>
</evidence>